<evidence type="ECO:0000313" key="4">
    <source>
        <dbReference type="EMBL" id="QIX01375.1"/>
    </source>
</evidence>
<dbReference type="Pfam" id="PF06985">
    <property type="entry name" value="HET"/>
    <property type="match status" value="1"/>
</dbReference>
<dbReference type="Pfam" id="PF12796">
    <property type="entry name" value="Ank_2"/>
    <property type="match status" value="2"/>
</dbReference>
<dbReference type="PROSITE" id="PS50297">
    <property type="entry name" value="ANK_REP_REGION"/>
    <property type="match status" value="2"/>
</dbReference>
<dbReference type="OrthoDB" id="194358at2759"/>
<evidence type="ECO:0000313" key="5">
    <source>
        <dbReference type="Proteomes" id="UP000503462"/>
    </source>
</evidence>
<dbReference type="PROSITE" id="PS50088">
    <property type="entry name" value="ANK_REPEAT"/>
    <property type="match status" value="2"/>
</dbReference>
<dbReference type="InterPro" id="IPR007111">
    <property type="entry name" value="NACHT_NTPase"/>
</dbReference>
<proteinExistence type="predicted"/>
<keyword evidence="2" id="KW-0040">ANK repeat</keyword>
<protein>
    <recommendedName>
        <fullName evidence="3">NACHT domain-containing protein</fullName>
    </recommendedName>
</protein>
<dbReference type="InterPro" id="IPR036770">
    <property type="entry name" value="Ankyrin_rpt-contain_sf"/>
</dbReference>
<dbReference type="InterPro" id="IPR056884">
    <property type="entry name" value="NPHP3-like_N"/>
</dbReference>
<dbReference type="PROSITE" id="PS50837">
    <property type="entry name" value="NACHT"/>
    <property type="match status" value="1"/>
</dbReference>
<evidence type="ECO:0000256" key="2">
    <source>
        <dbReference type="PROSITE-ProRule" id="PRU00023"/>
    </source>
</evidence>
<dbReference type="Gene3D" id="3.40.50.300">
    <property type="entry name" value="P-loop containing nucleotide triphosphate hydrolases"/>
    <property type="match status" value="1"/>
</dbReference>
<dbReference type="Pfam" id="PF24883">
    <property type="entry name" value="NPHP3_N"/>
    <property type="match status" value="1"/>
</dbReference>
<dbReference type="InterPro" id="IPR027417">
    <property type="entry name" value="P-loop_NTPase"/>
</dbReference>
<dbReference type="SUPFAM" id="SSF52540">
    <property type="entry name" value="P-loop containing nucleoside triphosphate hydrolases"/>
    <property type="match status" value="1"/>
</dbReference>
<name>A0A6H0Y372_9PEZI</name>
<keyword evidence="1" id="KW-0677">Repeat</keyword>
<dbReference type="SMART" id="SM00248">
    <property type="entry name" value="ANK"/>
    <property type="match status" value="5"/>
</dbReference>
<dbReference type="Proteomes" id="UP000503462">
    <property type="component" value="Chromosome 5"/>
</dbReference>
<reference evidence="4 5" key="1">
    <citation type="journal article" date="2016" name="Sci. Rep.">
        <title>Peltaster fructicola genome reveals evolution from an invasive phytopathogen to an ectophytic parasite.</title>
        <authorList>
            <person name="Xu C."/>
            <person name="Chen H."/>
            <person name="Gleason M.L."/>
            <person name="Xu J.R."/>
            <person name="Liu H."/>
            <person name="Zhang R."/>
            <person name="Sun G."/>
        </authorList>
    </citation>
    <scope>NUCLEOTIDE SEQUENCE [LARGE SCALE GENOMIC DNA]</scope>
    <source>
        <strain evidence="4 5">LNHT1506</strain>
    </source>
</reference>
<dbReference type="SUPFAM" id="SSF48403">
    <property type="entry name" value="Ankyrin repeat"/>
    <property type="match status" value="1"/>
</dbReference>
<gene>
    <name evidence="4" type="ORF">AMS68_006892</name>
</gene>
<dbReference type="InterPro" id="IPR002110">
    <property type="entry name" value="Ankyrin_rpt"/>
</dbReference>
<feature type="repeat" description="ANK" evidence="2">
    <location>
        <begin position="996"/>
        <end position="1028"/>
    </location>
</feature>
<accession>A0A6H0Y372</accession>
<feature type="domain" description="NACHT" evidence="3">
    <location>
        <begin position="319"/>
        <end position="449"/>
    </location>
</feature>
<evidence type="ECO:0000259" key="3">
    <source>
        <dbReference type="PROSITE" id="PS50837"/>
    </source>
</evidence>
<evidence type="ECO:0000256" key="1">
    <source>
        <dbReference type="ARBA" id="ARBA00022737"/>
    </source>
</evidence>
<feature type="repeat" description="ANK" evidence="2">
    <location>
        <begin position="1093"/>
        <end position="1125"/>
    </location>
</feature>
<organism evidence="4 5">
    <name type="scientific">Peltaster fructicola</name>
    <dbReference type="NCBI Taxonomy" id="286661"/>
    <lineage>
        <taxon>Eukaryota</taxon>
        <taxon>Fungi</taxon>
        <taxon>Dikarya</taxon>
        <taxon>Ascomycota</taxon>
        <taxon>Pezizomycotina</taxon>
        <taxon>Dothideomycetes</taxon>
        <taxon>Dothideomycetes incertae sedis</taxon>
        <taxon>Peltaster</taxon>
    </lineage>
</organism>
<dbReference type="PANTHER" id="PTHR10622">
    <property type="entry name" value="HET DOMAIN-CONTAINING PROTEIN"/>
    <property type="match status" value="1"/>
</dbReference>
<dbReference type="InterPro" id="IPR010730">
    <property type="entry name" value="HET"/>
</dbReference>
<dbReference type="PANTHER" id="PTHR10622:SF13">
    <property type="entry name" value="NACHT DOMAIN-CONTAINING PROTEIN"/>
    <property type="match status" value="1"/>
</dbReference>
<keyword evidence="5" id="KW-1185">Reference proteome</keyword>
<dbReference type="Gene3D" id="1.25.40.20">
    <property type="entry name" value="Ankyrin repeat-containing domain"/>
    <property type="match status" value="2"/>
</dbReference>
<dbReference type="EMBL" id="CP051143">
    <property type="protein sequence ID" value="QIX01375.1"/>
    <property type="molecule type" value="Genomic_DNA"/>
</dbReference>
<sequence length="1209" mass="136682">MRLLYVDEQGRFVLTDDLHDNIPRYAILSHTWSDDGDEVTYQDILQGKGQEKEGYAKLCFCRDRGKEAGIQYFWVDTCCIDKASESELATSIRSMFRWYAESAVCWAYLIDVSSGKRNSDGSQGWHDTLRTCRWFTRGWTLQELLAPKELHFYARSGYLGNRSTLCQIIHEITGIDAGALQGQPLDTYPHLHRLGWAAARVTKIAEDRAYALLGICDISMGPRYGEGYEHARRRLESKIVKRFGTRALERIEPPAGFSMHQQTRQDEHRQRVLEMLKFDAMESRRTTIKKALDKTCSWVLDTASYKAWMQPDVVREHHGFLWIKGKPGAGKSVLMKFLDDHVHSKKLDSDIVISFYFSARGEELERTLLGMYRSLSVQLLEAVPEMQSVLDSSSMSMACGTRTQITELKRIISTIVSKLGRRRLYLFMDALDECQQDDIQSMIDFFQDLGEDAKDEGLSSQVCFASRHYPLLDIPTGLQLVLEDANEHSHDLERYIRRHLRVGGAKKAGQIHQDVLDKANGVFLWVVLVVDILSKEFINGRIFAVQKRLQELPPGLNELFQDIISRDGQHLDEFMLCLQWILYAKRPLELKEYYFAMLSGSDPKASLEWDEDEVSEQQMHRFLLSSSKGLAELAKGKKMTVQFIHESVRDFLIKENGLQVVAGGAERASEASAHEVLKSCCLRGMVVESSAYPGASTVGACLNELACPIYPQPASIKEAFRSRYPLMSYATQFILSHAEETVSAASRTTFLQTVFDLNDWRMKYNLTCKYGIDEYKPGVSLSYVLAERDLVGLLEAWGTVDDWASEQSACRHPKLSRAGRYGIPLLAALATKSIRASRLLLRWDMASDPEKIVDDVLMQSQPKHFRGLDQVQPDKLLRWAARCGHERLFLHLVKSHKSAVPWGGLVPVVVSAEQYHMFRHFPRKYLPASLDGVTYYGTWRLLELSTQIRDSVWAKRVNALIAEKNYTALGLAIDHLKHDDVRRLIDAGADLMELHKNETPLIAAIEKGDQTVVHWLIEAGAEVDAVCLARAVELHDHTIAQRLIEADIRFDCTLPGMATACSTVLFWCVEHCSAAIMSRLLAANISLNGTNHWGSSALHLAILQLKIGHAKLLIAAGIDANLRDRFSKTALDLAIESRIAQMVEVFVTTDSALTKDALVGISTFAIRYDHGYLVELCIQREVPTNAINALRQEHCLEDHALRNASYGLE</sequence>
<dbReference type="AlphaFoldDB" id="A0A6H0Y372"/>